<feature type="compositionally biased region" description="Basic and acidic residues" evidence="1">
    <location>
        <begin position="144"/>
        <end position="154"/>
    </location>
</feature>
<dbReference type="EMBL" id="FJOG01000022">
    <property type="protein sequence ID" value="CZR62897.1"/>
    <property type="molecule type" value="Genomic_DNA"/>
</dbReference>
<sequence>MSYYDNQQWQAPGQPSWEQQTPPARSGASSAVPREDSAAFMTQLEEVDRAIDNLVKSGKMFNIPGGARRDSMPMVGPPRGAFPEQFDPRMASGPPRHHSVSDFGDSRSFSGSNLQSFYASQRHQPSRGANEAEQVMQAKRRMAAQRERELRNYHQEQQYNRSIVAEISGFGGKPDRTMSPGSGMSEEERRELIARQRSALYGDGAGSFENGGFDENGTPRPGTQGSGSQSATGIRGHSPLAFDHYNAQGQGENSNQQGQGEPQSATGQAPGQQRSRANSTSSPSSNPTSSFSLFESAAQQSSRTSTSSPGGSPPRQGGKPQTSSNVAPIGTRPSGQAPNPALNKRSTTPLPSPLSYGFAANDDGEKDGRTTSAASNPNQGQQDLGWGATKNQVWGKSNLGSSMQASVWG</sequence>
<proteinExistence type="predicted"/>
<accession>A0A1L7XD55</accession>
<feature type="compositionally biased region" description="Polar residues" evidence="1">
    <location>
        <begin position="113"/>
        <end position="123"/>
    </location>
</feature>
<keyword evidence="3" id="KW-1185">Reference proteome</keyword>
<feature type="compositionally biased region" description="Polar residues" evidence="1">
    <location>
        <begin position="1"/>
        <end position="29"/>
    </location>
</feature>
<feature type="compositionally biased region" description="Polar residues" evidence="1">
    <location>
        <begin position="389"/>
        <end position="409"/>
    </location>
</feature>
<evidence type="ECO:0000313" key="3">
    <source>
        <dbReference type="Proteomes" id="UP000184330"/>
    </source>
</evidence>
<feature type="compositionally biased region" description="Low complexity" evidence="1">
    <location>
        <begin position="101"/>
        <end position="112"/>
    </location>
</feature>
<feature type="compositionally biased region" description="Low complexity" evidence="1">
    <location>
        <begin position="274"/>
        <end position="321"/>
    </location>
</feature>
<feature type="compositionally biased region" description="Polar residues" evidence="1">
    <location>
        <begin position="370"/>
        <end position="382"/>
    </location>
</feature>
<dbReference type="Proteomes" id="UP000184330">
    <property type="component" value="Unassembled WGS sequence"/>
</dbReference>
<name>A0A1L7XD55_9HELO</name>
<feature type="region of interest" description="Disordered" evidence="1">
    <location>
        <begin position="61"/>
        <end position="409"/>
    </location>
</feature>
<evidence type="ECO:0000313" key="2">
    <source>
        <dbReference type="EMBL" id="CZR62897.1"/>
    </source>
</evidence>
<dbReference type="OrthoDB" id="5401193at2759"/>
<protein>
    <submittedName>
        <fullName evidence="2">Uncharacterized protein</fullName>
    </submittedName>
</protein>
<feature type="region of interest" description="Disordered" evidence="1">
    <location>
        <begin position="1"/>
        <end position="38"/>
    </location>
</feature>
<dbReference type="STRING" id="576137.A0A1L7XD55"/>
<feature type="compositionally biased region" description="Low complexity" evidence="1">
    <location>
        <begin position="248"/>
        <end position="264"/>
    </location>
</feature>
<gene>
    <name evidence="2" type="ORF">PAC_12794</name>
</gene>
<dbReference type="AlphaFoldDB" id="A0A1L7XD55"/>
<evidence type="ECO:0000256" key="1">
    <source>
        <dbReference type="SAM" id="MobiDB-lite"/>
    </source>
</evidence>
<reference evidence="2 3" key="1">
    <citation type="submission" date="2016-03" db="EMBL/GenBank/DDBJ databases">
        <authorList>
            <person name="Ploux O."/>
        </authorList>
    </citation>
    <scope>NUCLEOTIDE SEQUENCE [LARGE SCALE GENOMIC DNA]</scope>
    <source>
        <strain evidence="2 3">UAMH 11012</strain>
    </source>
</reference>
<organism evidence="2 3">
    <name type="scientific">Phialocephala subalpina</name>
    <dbReference type="NCBI Taxonomy" id="576137"/>
    <lineage>
        <taxon>Eukaryota</taxon>
        <taxon>Fungi</taxon>
        <taxon>Dikarya</taxon>
        <taxon>Ascomycota</taxon>
        <taxon>Pezizomycotina</taxon>
        <taxon>Leotiomycetes</taxon>
        <taxon>Helotiales</taxon>
        <taxon>Mollisiaceae</taxon>
        <taxon>Phialocephala</taxon>
        <taxon>Phialocephala fortinii species complex</taxon>
    </lineage>
</organism>
<feature type="compositionally biased region" description="Low complexity" evidence="1">
    <location>
        <begin position="222"/>
        <end position="233"/>
    </location>
</feature>